<comment type="caution">
    <text evidence="1">The sequence shown here is derived from an EMBL/GenBank/DDBJ whole genome shotgun (WGS) entry which is preliminary data.</text>
</comment>
<evidence type="ECO:0000313" key="2">
    <source>
        <dbReference type="Proteomes" id="UP000467841"/>
    </source>
</evidence>
<protein>
    <submittedName>
        <fullName evidence="1">Uncharacterized protein</fullName>
    </submittedName>
</protein>
<dbReference type="Proteomes" id="UP000467841">
    <property type="component" value="Unassembled WGS sequence"/>
</dbReference>
<gene>
    <name evidence="1" type="ORF">MERR_LOCUS1883</name>
</gene>
<dbReference type="PANTHER" id="PTHR35468">
    <property type="entry name" value="MYOSIN-LIKE PROTEIN"/>
    <property type="match status" value="1"/>
</dbReference>
<dbReference type="EMBL" id="CACVBM020000111">
    <property type="protein sequence ID" value="CAA7014648.1"/>
    <property type="molecule type" value="Genomic_DNA"/>
</dbReference>
<name>A0A6D2HN90_9BRAS</name>
<proteinExistence type="predicted"/>
<dbReference type="OrthoDB" id="10479992at2759"/>
<organism evidence="1 2">
    <name type="scientific">Microthlaspi erraticum</name>
    <dbReference type="NCBI Taxonomy" id="1685480"/>
    <lineage>
        <taxon>Eukaryota</taxon>
        <taxon>Viridiplantae</taxon>
        <taxon>Streptophyta</taxon>
        <taxon>Embryophyta</taxon>
        <taxon>Tracheophyta</taxon>
        <taxon>Spermatophyta</taxon>
        <taxon>Magnoliopsida</taxon>
        <taxon>eudicotyledons</taxon>
        <taxon>Gunneridae</taxon>
        <taxon>Pentapetalae</taxon>
        <taxon>rosids</taxon>
        <taxon>malvids</taxon>
        <taxon>Brassicales</taxon>
        <taxon>Brassicaceae</taxon>
        <taxon>Coluteocarpeae</taxon>
        <taxon>Microthlaspi</taxon>
    </lineage>
</organism>
<evidence type="ECO:0000313" key="1">
    <source>
        <dbReference type="EMBL" id="CAA7014648.1"/>
    </source>
</evidence>
<accession>A0A6D2HN90</accession>
<dbReference type="AlphaFoldDB" id="A0A6D2HN90"/>
<reference evidence="1" key="1">
    <citation type="submission" date="2020-01" db="EMBL/GenBank/DDBJ databases">
        <authorList>
            <person name="Mishra B."/>
        </authorList>
    </citation>
    <scope>NUCLEOTIDE SEQUENCE [LARGE SCALE GENOMIC DNA]</scope>
</reference>
<dbReference type="PANTHER" id="PTHR35468:SF1">
    <property type="entry name" value="MYOSIN-LIKE PROTEIN"/>
    <property type="match status" value="1"/>
</dbReference>
<keyword evidence="2" id="KW-1185">Reference proteome</keyword>
<sequence>MKNMERKKKRMEKTLRFAVLTLLSGKHRISEGRKESKVLEDEISYLIEKLNELKSPKVKDTDARNNRHNF</sequence>